<feature type="compositionally biased region" description="Polar residues" evidence="1">
    <location>
        <begin position="88"/>
        <end position="105"/>
    </location>
</feature>
<proteinExistence type="predicted"/>
<keyword evidence="4" id="KW-1185">Reference proteome</keyword>
<organism evidence="3 4">
    <name type="scientific">Apatococcus lobatus</name>
    <dbReference type="NCBI Taxonomy" id="904363"/>
    <lineage>
        <taxon>Eukaryota</taxon>
        <taxon>Viridiplantae</taxon>
        <taxon>Chlorophyta</taxon>
        <taxon>core chlorophytes</taxon>
        <taxon>Trebouxiophyceae</taxon>
        <taxon>Chlorellales</taxon>
        <taxon>Chlorellaceae</taxon>
        <taxon>Apatococcus</taxon>
    </lineage>
</organism>
<evidence type="ECO:0000313" key="3">
    <source>
        <dbReference type="EMBL" id="KAK9818517.1"/>
    </source>
</evidence>
<keyword evidence="2" id="KW-0812">Transmembrane</keyword>
<dbReference type="Pfam" id="PF08636">
    <property type="entry name" value="Pkr1"/>
    <property type="match status" value="1"/>
</dbReference>
<evidence type="ECO:0000256" key="2">
    <source>
        <dbReference type="SAM" id="Phobius"/>
    </source>
</evidence>
<sequence>MWLEDVLYGALAKGVNRPTVVVLNVALGGCILSLLSCFCLSWSSESPLTIHFGFLLVLASLLLITINWFINEIGTVELQAQQQELFGPSQQTAPGPTAAASQTSLAHGKPLKQQ</sequence>
<keyword evidence="2" id="KW-1133">Transmembrane helix</keyword>
<evidence type="ECO:0008006" key="5">
    <source>
        <dbReference type="Google" id="ProtNLM"/>
    </source>
</evidence>
<evidence type="ECO:0000313" key="4">
    <source>
        <dbReference type="Proteomes" id="UP001438707"/>
    </source>
</evidence>
<keyword evidence="2" id="KW-0472">Membrane</keyword>
<dbReference type="GO" id="GO:0070072">
    <property type="term" value="P:vacuolar proton-transporting V-type ATPase complex assembly"/>
    <property type="evidence" value="ECO:0007669"/>
    <property type="project" value="InterPro"/>
</dbReference>
<feature type="transmembrane region" description="Helical" evidence="2">
    <location>
        <begin position="20"/>
        <end position="40"/>
    </location>
</feature>
<dbReference type="EMBL" id="JALJOS010000061">
    <property type="protein sequence ID" value="KAK9818517.1"/>
    <property type="molecule type" value="Genomic_DNA"/>
</dbReference>
<reference evidence="3 4" key="1">
    <citation type="journal article" date="2024" name="Nat. Commun.">
        <title>Phylogenomics reveals the evolutionary origins of lichenization in chlorophyte algae.</title>
        <authorList>
            <person name="Puginier C."/>
            <person name="Libourel C."/>
            <person name="Otte J."/>
            <person name="Skaloud P."/>
            <person name="Haon M."/>
            <person name="Grisel S."/>
            <person name="Petersen M."/>
            <person name="Berrin J.G."/>
            <person name="Delaux P.M."/>
            <person name="Dal Grande F."/>
            <person name="Keller J."/>
        </authorList>
    </citation>
    <scope>NUCLEOTIDE SEQUENCE [LARGE SCALE GENOMIC DNA]</scope>
    <source>
        <strain evidence="3 4">SAG 2145</strain>
    </source>
</reference>
<dbReference type="AlphaFoldDB" id="A0AAW1QC87"/>
<feature type="transmembrane region" description="Helical" evidence="2">
    <location>
        <begin position="52"/>
        <end position="70"/>
    </location>
</feature>
<protein>
    <recommendedName>
        <fullName evidence="5">Transmembrane protein</fullName>
    </recommendedName>
</protein>
<accession>A0AAW1QC87</accession>
<comment type="caution">
    <text evidence="3">The sequence shown here is derived from an EMBL/GenBank/DDBJ whole genome shotgun (WGS) entry which is preliminary data.</text>
</comment>
<dbReference type="Proteomes" id="UP001438707">
    <property type="component" value="Unassembled WGS sequence"/>
</dbReference>
<gene>
    <name evidence="3" type="ORF">WJX74_007317</name>
</gene>
<feature type="region of interest" description="Disordered" evidence="1">
    <location>
        <begin position="88"/>
        <end position="114"/>
    </location>
</feature>
<evidence type="ECO:0000256" key="1">
    <source>
        <dbReference type="SAM" id="MobiDB-lite"/>
    </source>
</evidence>
<name>A0AAW1QC87_9CHLO</name>
<dbReference type="InterPro" id="IPR013945">
    <property type="entry name" value="Pkr1"/>
</dbReference>